<evidence type="ECO:0000256" key="4">
    <source>
        <dbReference type="ARBA" id="ARBA00023143"/>
    </source>
</evidence>
<comment type="similarity">
    <text evidence="2 5">Belongs to the flagella basal body rod proteins family.</text>
</comment>
<feature type="domain" description="Flagellar hook protein FlgE D2" evidence="8">
    <location>
        <begin position="370"/>
        <end position="528"/>
    </location>
</feature>
<dbReference type="EMBL" id="CP101527">
    <property type="protein sequence ID" value="UZW75876.1"/>
    <property type="molecule type" value="Genomic_DNA"/>
</dbReference>
<sequence>MPFNVALSGLRASSLDLEVTGNNIANTSTVGFKKSRAEFGDLYSNAFLGGGASNVGDGVQVQNVRQVFNQGNVSFTDRGLDLAISGNGFYVLSDGGETKYSRAGQFGVDKDGYVINNTGMRLQGFDADEDGNIGGVLTDIEVDNSNLAPVRTTLIDPSLNLDSSQTVLEERGTRLIAQGGESGRITPGIANSFPSETWTITLPDGTTNSVTTAANTSAGAIAASLSTLPGTDASASTLATIDIATYNPAAGDSLLINGVTFSGADLTSLSDLAIAINGSALGGVTAVLQDSGLASERLELVHNQGGDLSFTLQGTGTINVDGEASAVLLDPANPTPVPSATVGGILDIIVEEGATLTPATNLLVGSFNSSSFRNNQFDPTDAGTYNHATSTTIYDSLGNAHVGTMYFVKQGSGSTIQPNTWQMHMLIDGEDVGDPVVGTVPTRASYTLIFNEDGTLNQNLSDQILISNWTPLDPSGNPNGASGPINVANGGALPIPNPPTSSNFEIDLSDTTQFGSPFSVSDMQQNGFTTGRLVGLDVDEAGILFARYTNGESRILSQVALANFNNEEGLSPAGETAWVQTFASGDPVVGAPGTGTLGALSSSSVEESNVDLSDELVNLIIAQRNYQANAKTIETADQVTQTILNI</sequence>
<protein>
    <recommendedName>
        <fullName evidence="3 5">Flagellar hook protein FlgE</fullName>
    </recommendedName>
</protein>
<evidence type="ECO:0000256" key="2">
    <source>
        <dbReference type="ARBA" id="ARBA00009677"/>
    </source>
</evidence>
<evidence type="ECO:0000256" key="5">
    <source>
        <dbReference type="RuleBase" id="RU362116"/>
    </source>
</evidence>
<dbReference type="Pfam" id="PF06429">
    <property type="entry name" value="Flg_bbr_C"/>
    <property type="match status" value="1"/>
</dbReference>
<comment type="function">
    <text evidence="5">A flexible structure which links the flagellar filament to the drive apparatus in the basal body.</text>
</comment>
<proteinExistence type="inferred from homology"/>
<evidence type="ECO:0000259" key="7">
    <source>
        <dbReference type="Pfam" id="PF06429"/>
    </source>
</evidence>
<dbReference type="GO" id="GO:0005829">
    <property type="term" value="C:cytosol"/>
    <property type="evidence" value="ECO:0007669"/>
    <property type="project" value="TreeGrafter"/>
</dbReference>
<reference evidence="10" key="1">
    <citation type="submission" date="2022-07" db="EMBL/GenBank/DDBJ databases">
        <title>Alkalimarinus sp. nov., isolated from gut of a Alitta virens.</title>
        <authorList>
            <person name="Yang A.I."/>
            <person name="Shin N.-R."/>
        </authorList>
    </citation>
    <scope>NUCLEOTIDE SEQUENCE</scope>
    <source>
        <strain evidence="10">FA028</strain>
    </source>
</reference>
<dbReference type="InterPro" id="IPR037058">
    <property type="entry name" value="Falgellar_hook_FlgE_sf"/>
</dbReference>
<dbReference type="KEGG" id="asem:NNL22_04640"/>
<keyword evidence="4 5" id="KW-0975">Bacterial flagellum</keyword>
<dbReference type="GO" id="GO:0071978">
    <property type="term" value="P:bacterial-type flagellum-dependent swarming motility"/>
    <property type="evidence" value="ECO:0007669"/>
    <property type="project" value="TreeGrafter"/>
</dbReference>
<feature type="domain" description="Flagellar basal-body/hook protein C-terminal" evidence="7">
    <location>
        <begin position="602"/>
        <end position="646"/>
    </location>
</feature>
<dbReference type="InterPro" id="IPR053967">
    <property type="entry name" value="LlgE_F_G-like_D1"/>
</dbReference>
<dbReference type="GO" id="GO:0009425">
    <property type="term" value="C:bacterial-type flagellum basal body"/>
    <property type="evidence" value="ECO:0007669"/>
    <property type="project" value="UniProtKB-SubCell"/>
</dbReference>
<evidence type="ECO:0000259" key="9">
    <source>
        <dbReference type="Pfam" id="PF22692"/>
    </source>
</evidence>
<dbReference type="InterPro" id="IPR037925">
    <property type="entry name" value="FlgE/F/G-like"/>
</dbReference>
<dbReference type="InterPro" id="IPR010930">
    <property type="entry name" value="Flg_bb/hook_C_dom"/>
</dbReference>
<evidence type="ECO:0000259" key="6">
    <source>
        <dbReference type="Pfam" id="PF00460"/>
    </source>
</evidence>
<accession>A0A9E8KK96</accession>
<dbReference type="InterPro" id="IPR001444">
    <property type="entry name" value="Flag_bb_rod_N"/>
</dbReference>
<dbReference type="GO" id="GO:0009424">
    <property type="term" value="C:bacterial-type flagellum hook"/>
    <property type="evidence" value="ECO:0007669"/>
    <property type="project" value="TreeGrafter"/>
</dbReference>
<evidence type="ECO:0000259" key="8">
    <source>
        <dbReference type="Pfam" id="PF07559"/>
    </source>
</evidence>
<dbReference type="Pfam" id="PF00460">
    <property type="entry name" value="Flg_bb_rod"/>
    <property type="match status" value="1"/>
</dbReference>
<feature type="domain" description="Flagellar basal body rod protein N-terminal" evidence="6">
    <location>
        <begin position="3"/>
        <end position="33"/>
    </location>
</feature>
<comment type="subcellular location">
    <subcellularLocation>
        <location evidence="1 5">Bacterial flagellum basal body</location>
    </subcellularLocation>
</comment>
<evidence type="ECO:0000313" key="11">
    <source>
        <dbReference type="Proteomes" id="UP001164472"/>
    </source>
</evidence>
<keyword evidence="10" id="KW-0969">Cilium</keyword>
<dbReference type="PANTHER" id="PTHR30435">
    <property type="entry name" value="FLAGELLAR PROTEIN"/>
    <property type="match status" value="1"/>
</dbReference>
<evidence type="ECO:0000256" key="3">
    <source>
        <dbReference type="ARBA" id="ARBA00019015"/>
    </source>
</evidence>
<dbReference type="AlphaFoldDB" id="A0A9E8KK96"/>
<dbReference type="NCBIfam" id="TIGR03506">
    <property type="entry name" value="FlgEFG_subfam"/>
    <property type="match status" value="2"/>
</dbReference>
<dbReference type="Gene3D" id="2.60.98.20">
    <property type="entry name" value="Flagellar hook protein FlgE"/>
    <property type="match status" value="1"/>
</dbReference>
<evidence type="ECO:0000256" key="1">
    <source>
        <dbReference type="ARBA" id="ARBA00004117"/>
    </source>
</evidence>
<keyword evidence="10" id="KW-0282">Flagellum</keyword>
<dbReference type="InterPro" id="IPR011491">
    <property type="entry name" value="FlgE_D2"/>
</dbReference>
<dbReference type="Pfam" id="PF22692">
    <property type="entry name" value="LlgE_F_G_D1"/>
    <property type="match status" value="1"/>
</dbReference>
<feature type="domain" description="Flagellar hook protein FlgE/F/G-like D1" evidence="9">
    <location>
        <begin position="83"/>
        <end position="143"/>
    </location>
</feature>
<name>A0A9E8KK96_9ALTE</name>
<evidence type="ECO:0000313" key="10">
    <source>
        <dbReference type="EMBL" id="UZW75876.1"/>
    </source>
</evidence>
<dbReference type="RefSeq" id="WP_251811625.1">
    <property type="nucleotide sequence ID" value="NZ_CP101527.1"/>
</dbReference>
<dbReference type="Pfam" id="PF07559">
    <property type="entry name" value="FlgE_D2"/>
    <property type="match status" value="1"/>
</dbReference>
<dbReference type="InterPro" id="IPR020013">
    <property type="entry name" value="Flagellar_FlgE/F/G"/>
</dbReference>
<keyword evidence="10" id="KW-0966">Cell projection</keyword>
<dbReference type="Proteomes" id="UP001164472">
    <property type="component" value="Chromosome"/>
</dbReference>
<keyword evidence="11" id="KW-1185">Reference proteome</keyword>
<gene>
    <name evidence="10" type="ORF">NNL22_04640</name>
</gene>
<organism evidence="10 11">
    <name type="scientific">Alkalimarinus sediminis</name>
    <dbReference type="NCBI Taxonomy" id="1632866"/>
    <lineage>
        <taxon>Bacteria</taxon>
        <taxon>Pseudomonadati</taxon>
        <taxon>Pseudomonadota</taxon>
        <taxon>Gammaproteobacteria</taxon>
        <taxon>Alteromonadales</taxon>
        <taxon>Alteromonadaceae</taxon>
        <taxon>Alkalimarinus</taxon>
    </lineage>
</organism>
<dbReference type="PANTHER" id="PTHR30435:SF1">
    <property type="entry name" value="FLAGELLAR HOOK PROTEIN FLGE"/>
    <property type="match status" value="1"/>
</dbReference>
<dbReference type="SUPFAM" id="SSF117143">
    <property type="entry name" value="Flagellar hook protein flgE"/>
    <property type="match status" value="1"/>
</dbReference>